<feature type="non-terminal residue" evidence="2">
    <location>
        <position position="696"/>
    </location>
</feature>
<accession>A0A3S1BFV3</accession>
<feature type="region of interest" description="Disordered" evidence="1">
    <location>
        <begin position="366"/>
        <end position="394"/>
    </location>
</feature>
<evidence type="ECO:0000313" key="2">
    <source>
        <dbReference type="EMBL" id="RUS82716.1"/>
    </source>
</evidence>
<feature type="compositionally biased region" description="Basic and acidic residues" evidence="1">
    <location>
        <begin position="156"/>
        <end position="169"/>
    </location>
</feature>
<feature type="region of interest" description="Disordered" evidence="1">
    <location>
        <begin position="60"/>
        <end position="184"/>
    </location>
</feature>
<feature type="region of interest" description="Disordered" evidence="1">
    <location>
        <begin position="486"/>
        <end position="542"/>
    </location>
</feature>
<name>A0A3S1BFV3_ELYCH</name>
<dbReference type="Proteomes" id="UP000271974">
    <property type="component" value="Unassembled WGS sequence"/>
</dbReference>
<reference evidence="2 3" key="1">
    <citation type="submission" date="2019-01" db="EMBL/GenBank/DDBJ databases">
        <title>A draft genome assembly of the solar-powered sea slug Elysia chlorotica.</title>
        <authorList>
            <person name="Cai H."/>
            <person name="Li Q."/>
            <person name="Fang X."/>
            <person name="Li J."/>
            <person name="Curtis N.E."/>
            <person name="Altenburger A."/>
            <person name="Shibata T."/>
            <person name="Feng M."/>
            <person name="Maeda T."/>
            <person name="Schwartz J.A."/>
            <person name="Shigenobu S."/>
            <person name="Lundholm N."/>
            <person name="Nishiyama T."/>
            <person name="Yang H."/>
            <person name="Hasebe M."/>
            <person name="Li S."/>
            <person name="Pierce S.K."/>
            <person name="Wang J."/>
        </authorList>
    </citation>
    <scope>NUCLEOTIDE SEQUENCE [LARGE SCALE GENOMIC DNA]</scope>
    <source>
        <strain evidence="2">EC2010</strain>
        <tissue evidence="2">Whole organism of an adult</tissue>
    </source>
</reference>
<comment type="caution">
    <text evidence="2">The sequence shown here is derived from an EMBL/GenBank/DDBJ whole genome shotgun (WGS) entry which is preliminary data.</text>
</comment>
<feature type="compositionally biased region" description="Polar residues" evidence="1">
    <location>
        <begin position="103"/>
        <end position="114"/>
    </location>
</feature>
<keyword evidence="3" id="KW-1185">Reference proteome</keyword>
<feature type="compositionally biased region" description="Polar residues" evidence="1">
    <location>
        <begin position="529"/>
        <end position="542"/>
    </location>
</feature>
<feature type="compositionally biased region" description="Basic and acidic residues" evidence="1">
    <location>
        <begin position="366"/>
        <end position="388"/>
    </location>
</feature>
<sequence length="696" mass="77678">MEGLGELMFDEYADDCQASAVDVNNKDWCKPLQASMARLAHMQPNVCNMYLQDAGSLKPPKSLTKLSRERKQQGILKQDVNRTKHSFSKDEEEINQKSAKGLTKTTAWGSNSSIPELLARQKSQPNSRPSSASRFPPRSGPDSARKPRRPQSAKDNVNEKNKEVLKDLGIRGSKKQVDSRPPALTRCNSDLEMISNRTDLKGTSCIESDFQNITIDQLGLERKILDIEDDLDRKTNQGNGDEVDEQTPGATNDDHPLRVSQEEHKAVTPPVPESIHFSLPNMNDGGDEDDRDEDELDTDRLLKQADSFMQKKSKEEQQVLNNLADANATIPETKSSLETHEANSAKTIESAAYYDAVDPISKVADHNSSRTLSHDKVGQSNVKYEHPQRSPHVTWSDSHTVRLFQKDSSPLLDDDSMQNSKPVMAETNKTESISGKGKAKVPIVKSRSRDHPKTETFKNHSQIYSRSNANSFLMPDQEPVSYKPLEVYKSGSDRKSSIMKNRPNSGDREKSKKNSNKDSSLANPEDEQSSSPEITNTNQNSRVSSISQNSVFDSNFHVSAEQDCTRKLVPTITLAYDDEIEEDQTTGKQIGKKKINKRKTFDEIETYMSKLDKEDSQKDKANLQGISSDSCQCGEVSCEELLSQTHQPAPLWRTGTLSKPQSISTKDDKTQVVKTTKTIEFCDGAAPSETVIKNKL</sequence>
<evidence type="ECO:0000256" key="1">
    <source>
        <dbReference type="SAM" id="MobiDB-lite"/>
    </source>
</evidence>
<feature type="compositionally biased region" description="Acidic residues" evidence="1">
    <location>
        <begin position="285"/>
        <end position="296"/>
    </location>
</feature>
<feature type="compositionally biased region" description="Basic and acidic residues" evidence="1">
    <location>
        <begin position="252"/>
        <end position="266"/>
    </location>
</feature>
<dbReference type="OrthoDB" id="6131709at2759"/>
<evidence type="ECO:0000313" key="3">
    <source>
        <dbReference type="Proteomes" id="UP000271974"/>
    </source>
</evidence>
<feature type="compositionally biased region" description="Basic and acidic residues" evidence="1">
    <location>
        <begin position="447"/>
        <end position="458"/>
    </location>
</feature>
<proteinExistence type="predicted"/>
<organism evidence="2 3">
    <name type="scientific">Elysia chlorotica</name>
    <name type="common">Eastern emerald elysia</name>
    <name type="synonym">Sea slug</name>
    <dbReference type="NCBI Taxonomy" id="188477"/>
    <lineage>
        <taxon>Eukaryota</taxon>
        <taxon>Metazoa</taxon>
        <taxon>Spiralia</taxon>
        <taxon>Lophotrochozoa</taxon>
        <taxon>Mollusca</taxon>
        <taxon>Gastropoda</taxon>
        <taxon>Heterobranchia</taxon>
        <taxon>Euthyneura</taxon>
        <taxon>Panpulmonata</taxon>
        <taxon>Sacoglossa</taxon>
        <taxon>Placobranchoidea</taxon>
        <taxon>Plakobranchidae</taxon>
        <taxon>Elysia</taxon>
    </lineage>
</organism>
<feature type="region of interest" description="Disordered" evidence="1">
    <location>
        <begin position="232"/>
        <end position="296"/>
    </location>
</feature>
<feature type="region of interest" description="Disordered" evidence="1">
    <location>
        <begin position="407"/>
        <end position="463"/>
    </location>
</feature>
<dbReference type="EMBL" id="RQTK01000275">
    <property type="protein sequence ID" value="RUS82716.1"/>
    <property type="molecule type" value="Genomic_DNA"/>
</dbReference>
<feature type="compositionally biased region" description="Basic and acidic residues" evidence="1">
    <location>
        <begin position="505"/>
        <end position="516"/>
    </location>
</feature>
<gene>
    <name evidence="2" type="ORF">EGW08_009553</name>
</gene>
<dbReference type="AlphaFoldDB" id="A0A3S1BFV3"/>
<protein>
    <submittedName>
        <fullName evidence="2">Uncharacterized protein</fullName>
    </submittedName>
</protein>
<feature type="compositionally biased region" description="Low complexity" evidence="1">
    <location>
        <begin position="125"/>
        <end position="141"/>
    </location>
</feature>